<keyword evidence="1" id="KW-1133">Transmembrane helix</keyword>
<protein>
    <submittedName>
        <fullName evidence="2">Uncharacterized protein</fullName>
    </submittedName>
</protein>
<name>A0A0E9TN24_ANGAN</name>
<keyword evidence="1" id="KW-0812">Transmembrane</keyword>
<reference evidence="2" key="2">
    <citation type="journal article" date="2015" name="Fish Shellfish Immunol.">
        <title>Early steps in the European eel (Anguilla anguilla)-Vibrio vulnificus interaction in the gills: Role of the RtxA13 toxin.</title>
        <authorList>
            <person name="Callol A."/>
            <person name="Pajuelo D."/>
            <person name="Ebbesson L."/>
            <person name="Teles M."/>
            <person name="MacKenzie S."/>
            <person name="Amaro C."/>
        </authorList>
    </citation>
    <scope>NUCLEOTIDE SEQUENCE</scope>
</reference>
<proteinExistence type="predicted"/>
<organism evidence="2">
    <name type="scientific">Anguilla anguilla</name>
    <name type="common">European freshwater eel</name>
    <name type="synonym">Muraena anguilla</name>
    <dbReference type="NCBI Taxonomy" id="7936"/>
    <lineage>
        <taxon>Eukaryota</taxon>
        <taxon>Metazoa</taxon>
        <taxon>Chordata</taxon>
        <taxon>Craniata</taxon>
        <taxon>Vertebrata</taxon>
        <taxon>Euteleostomi</taxon>
        <taxon>Actinopterygii</taxon>
        <taxon>Neopterygii</taxon>
        <taxon>Teleostei</taxon>
        <taxon>Anguilliformes</taxon>
        <taxon>Anguillidae</taxon>
        <taxon>Anguilla</taxon>
    </lineage>
</organism>
<reference evidence="2" key="1">
    <citation type="submission" date="2014-11" db="EMBL/GenBank/DDBJ databases">
        <authorList>
            <person name="Amaro Gonzalez C."/>
        </authorList>
    </citation>
    <scope>NUCLEOTIDE SEQUENCE</scope>
</reference>
<dbReference type="EMBL" id="GBXM01054327">
    <property type="protein sequence ID" value="JAH54250.1"/>
    <property type="molecule type" value="Transcribed_RNA"/>
</dbReference>
<dbReference type="AlphaFoldDB" id="A0A0E9TN24"/>
<evidence type="ECO:0000313" key="2">
    <source>
        <dbReference type="EMBL" id="JAH54250.1"/>
    </source>
</evidence>
<feature type="transmembrane region" description="Helical" evidence="1">
    <location>
        <begin position="6"/>
        <end position="24"/>
    </location>
</feature>
<evidence type="ECO:0000256" key="1">
    <source>
        <dbReference type="SAM" id="Phobius"/>
    </source>
</evidence>
<accession>A0A0E9TN24</accession>
<keyword evidence="1" id="KW-0472">Membrane</keyword>
<sequence>MHITIFTLITLNIVSFIYVIKVYSNVLA</sequence>